<dbReference type="EMBL" id="AFHG01000029">
    <property type="protein sequence ID" value="EGK73376.1"/>
    <property type="molecule type" value="Genomic_DNA"/>
</dbReference>
<comment type="caution">
    <text evidence="2">The sequence shown here is derived from an EMBL/GenBank/DDBJ whole genome shotgun (WGS) entry which is preliminary data.</text>
</comment>
<keyword evidence="3" id="KW-1185">Reference proteome</keyword>
<dbReference type="Proteomes" id="UP000005019">
    <property type="component" value="Unassembled WGS sequence"/>
</dbReference>
<accession>F5R8J8</accession>
<proteinExistence type="predicted"/>
<evidence type="ECO:0000313" key="3">
    <source>
        <dbReference type="Proteomes" id="UP000005019"/>
    </source>
</evidence>
<reference evidence="2 3" key="1">
    <citation type="journal article" date="2011" name="J. Bacteriol.">
        <title>Genome sequence of Methyloversatilis universalis FAM5T, a methylotrophic representative of the order Rhodocyclales.</title>
        <authorList>
            <person name="Kittichotirat W."/>
            <person name="Good N.M."/>
            <person name="Hall R."/>
            <person name="Bringel F."/>
            <person name="Lajus A."/>
            <person name="Medigue C."/>
            <person name="Smalley N.E."/>
            <person name="Beck D."/>
            <person name="Bumgarner R."/>
            <person name="Vuilleumier S."/>
            <person name="Kalyuzhnaya M.G."/>
        </authorList>
    </citation>
    <scope>NUCLEOTIDE SEQUENCE [LARGE SCALE GENOMIC DNA]</scope>
    <source>
        <strain evidence="3">ATCC BAA-1314 / JCM 13912 / FAM5</strain>
    </source>
</reference>
<evidence type="ECO:0000256" key="1">
    <source>
        <dbReference type="SAM" id="MobiDB-lite"/>
    </source>
</evidence>
<name>F5R8J8_METUF</name>
<protein>
    <submittedName>
        <fullName evidence="2">Uncharacterized protein</fullName>
    </submittedName>
</protein>
<sequence length="142" mass="15051">MIAGTFVRALPSWVLWLALGALVAASAGWGYTRGASSVQDRWDLATAEQSSAVAFVRQRQAEVTERVVTQYVDRVRVIEREADAVIREVPVYVQDRCEPDGRLPAGVRWVLNAAACAGRCPADSAGDAHGTTGAAGAPAGQQ</sequence>
<dbReference type="STRING" id="1000565.METUNv1_00554"/>
<organism evidence="2 3">
    <name type="scientific">Methyloversatilis universalis (strain ATCC BAA-1314 / DSM 25237 / JCM 13912 / CCUG 52030 / FAM5)</name>
    <dbReference type="NCBI Taxonomy" id="1000565"/>
    <lineage>
        <taxon>Bacteria</taxon>
        <taxon>Pseudomonadati</taxon>
        <taxon>Pseudomonadota</taxon>
        <taxon>Betaproteobacteria</taxon>
        <taxon>Nitrosomonadales</taxon>
        <taxon>Sterolibacteriaceae</taxon>
        <taxon>Methyloversatilis</taxon>
    </lineage>
</organism>
<feature type="region of interest" description="Disordered" evidence="1">
    <location>
        <begin position="122"/>
        <end position="142"/>
    </location>
</feature>
<gene>
    <name evidence="2" type="ORF">METUNv1_00554</name>
</gene>
<dbReference type="AlphaFoldDB" id="F5R8J8"/>
<evidence type="ECO:0000313" key="2">
    <source>
        <dbReference type="EMBL" id="EGK73376.1"/>
    </source>
</evidence>
<dbReference type="RefSeq" id="WP_008058583.1">
    <property type="nucleotide sequence ID" value="NZ_AFHG01000029.1"/>
</dbReference>